<evidence type="ECO:0000256" key="2">
    <source>
        <dbReference type="ARBA" id="ARBA00022771"/>
    </source>
</evidence>
<dbReference type="RefSeq" id="WP_088588796.1">
    <property type="nucleotide sequence ID" value="NZ_CADIJU010000010.1"/>
</dbReference>
<reference evidence="6 7" key="1">
    <citation type="submission" date="2018-06" db="EMBL/GenBank/DDBJ databases">
        <title>Genomic Encyclopedia of Type Strains, Phase III (KMG-III): the genomes of soil and plant-associated and newly described type strains.</title>
        <authorList>
            <person name="Whitman W."/>
        </authorList>
    </citation>
    <scope>NUCLEOTIDE SEQUENCE [LARGE SCALE GENOMIC DNA]</scope>
    <source>
        <strain evidence="6 7">CECT 7342</strain>
    </source>
</reference>
<feature type="zinc finger region" description="dksA C4-type" evidence="4">
    <location>
        <begin position="85"/>
        <end position="109"/>
    </location>
</feature>
<keyword evidence="7" id="KW-1185">Reference proteome</keyword>
<keyword evidence="3" id="KW-0862">Zinc</keyword>
<feature type="domain" description="Zinc finger DksA/TraR C4-type" evidence="5">
    <location>
        <begin position="80"/>
        <end position="109"/>
    </location>
</feature>
<evidence type="ECO:0000259" key="5">
    <source>
        <dbReference type="Pfam" id="PF01258"/>
    </source>
</evidence>
<accession>A0ABX9GEZ2</accession>
<evidence type="ECO:0000313" key="6">
    <source>
        <dbReference type="EMBL" id="RBP20872.1"/>
    </source>
</evidence>
<proteinExistence type="predicted"/>
<evidence type="ECO:0000256" key="1">
    <source>
        <dbReference type="ARBA" id="ARBA00022723"/>
    </source>
</evidence>
<dbReference type="Proteomes" id="UP000252124">
    <property type="component" value="Unassembled WGS sequence"/>
</dbReference>
<dbReference type="InterPro" id="IPR000962">
    <property type="entry name" value="Znf_DskA_TraR"/>
</dbReference>
<evidence type="ECO:0000313" key="7">
    <source>
        <dbReference type="Proteomes" id="UP000252124"/>
    </source>
</evidence>
<evidence type="ECO:0000256" key="4">
    <source>
        <dbReference type="PROSITE-ProRule" id="PRU00510"/>
    </source>
</evidence>
<organism evidence="6 7">
    <name type="scientific">Achromobacter marplatensis</name>
    <dbReference type="NCBI Taxonomy" id="470868"/>
    <lineage>
        <taxon>Bacteria</taxon>
        <taxon>Pseudomonadati</taxon>
        <taxon>Pseudomonadota</taxon>
        <taxon>Betaproteobacteria</taxon>
        <taxon>Burkholderiales</taxon>
        <taxon>Alcaligenaceae</taxon>
        <taxon>Achromobacter</taxon>
    </lineage>
</organism>
<keyword evidence="2" id="KW-0863">Zinc-finger</keyword>
<dbReference type="PROSITE" id="PS51128">
    <property type="entry name" value="ZF_DKSA_2"/>
    <property type="match status" value="1"/>
</dbReference>
<gene>
    <name evidence="6" type="ORF">DFP87_103116</name>
</gene>
<protein>
    <submittedName>
        <fullName evidence="6">TraR/DksA family transcriptional regulator</fullName>
    </submittedName>
</protein>
<dbReference type="EMBL" id="QNRM01000003">
    <property type="protein sequence ID" value="RBP20872.1"/>
    <property type="molecule type" value="Genomic_DNA"/>
</dbReference>
<evidence type="ECO:0000256" key="3">
    <source>
        <dbReference type="ARBA" id="ARBA00022833"/>
    </source>
</evidence>
<dbReference type="Pfam" id="PF01258">
    <property type="entry name" value="zf-dskA_traR"/>
    <property type="match status" value="1"/>
</dbReference>
<dbReference type="GeneID" id="99732386"/>
<name>A0ABX9GEZ2_9BURK</name>
<dbReference type="Gene3D" id="1.20.120.910">
    <property type="entry name" value="DksA, coiled-coil domain"/>
    <property type="match status" value="1"/>
</dbReference>
<sequence>MTEFNRTVFWDRLEHELAALNAQLDDAREAASVVHLDQSSVGRLTRMDAMQQQAMALDFRERLATRQRRVVAALQRVENGTFGLCCRCGEDIDPARLDADAATVFCQECMEP</sequence>
<keyword evidence="1" id="KW-0479">Metal-binding</keyword>
<comment type="caution">
    <text evidence="6">The sequence shown here is derived from an EMBL/GenBank/DDBJ whole genome shotgun (WGS) entry which is preliminary data.</text>
</comment>